<keyword evidence="2" id="KW-1185">Reference proteome</keyword>
<gene>
    <name evidence="1" type="ORF">OCU04_006855</name>
</gene>
<dbReference type="OrthoDB" id="5327538at2759"/>
<sequence length="235" mass="27329">MGGKIDHSNNRLDYCIAEHYLRDMIPSIDVPASTIPSEFANGYPLHHPDLSSSNIFVDEDFNISCIIDWTYCSTVPMAMLLTTPSLPQPRSDIDSSLIPFFRSGFGHTTFEEQIWISAQRSWWFSRLVSLDGLRDYHYFTELYTSIYKPKDIIDIPRLFRSARDEEMFRGLAAELRMEDRSVGKIAKDEGDYFRCMKLSNREAVARKLTLVSEFNRGFVADKRLWRWLDEALDDD</sequence>
<comment type="caution">
    <text evidence="1">The sequence shown here is derived from an EMBL/GenBank/DDBJ whole genome shotgun (WGS) entry which is preliminary data.</text>
</comment>
<dbReference type="InterPro" id="IPR011009">
    <property type="entry name" value="Kinase-like_dom_sf"/>
</dbReference>
<dbReference type="AlphaFoldDB" id="A0A9X0AKR0"/>
<reference evidence="1" key="1">
    <citation type="submission" date="2022-11" db="EMBL/GenBank/DDBJ databases">
        <title>Genome Resource of Sclerotinia nivalis Strain SnTB1, a Plant Pathogen Isolated from American Ginseng.</title>
        <authorList>
            <person name="Fan S."/>
        </authorList>
    </citation>
    <scope>NUCLEOTIDE SEQUENCE</scope>
    <source>
        <strain evidence="1">SnTB1</strain>
    </source>
</reference>
<evidence type="ECO:0008006" key="3">
    <source>
        <dbReference type="Google" id="ProtNLM"/>
    </source>
</evidence>
<proteinExistence type="predicted"/>
<dbReference type="Proteomes" id="UP001152300">
    <property type="component" value="Unassembled WGS sequence"/>
</dbReference>
<evidence type="ECO:0000313" key="1">
    <source>
        <dbReference type="EMBL" id="KAJ8064525.1"/>
    </source>
</evidence>
<dbReference type="SUPFAM" id="SSF56112">
    <property type="entry name" value="Protein kinase-like (PK-like)"/>
    <property type="match status" value="1"/>
</dbReference>
<evidence type="ECO:0000313" key="2">
    <source>
        <dbReference type="Proteomes" id="UP001152300"/>
    </source>
</evidence>
<organism evidence="1 2">
    <name type="scientific">Sclerotinia nivalis</name>
    <dbReference type="NCBI Taxonomy" id="352851"/>
    <lineage>
        <taxon>Eukaryota</taxon>
        <taxon>Fungi</taxon>
        <taxon>Dikarya</taxon>
        <taxon>Ascomycota</taxon>
        <taxon>Pezizomycotina</taxon>
        <taxon>Leotiomycetes</taxon>
        <taxon>Helotiales</taxon>
        <taxon>Sclerotiniaceae</taxon>
        <taxon>Sclerotinia</taxon>
    </lineage>
</organism>
<name>A0A9X0AKR0_9HELO</name>
<protein>
    <recommendedName>
        <fullName evidence="3">Aminoglycoside phosphotransferase domain-containing protein</fullName>
    </recommendedName>
</protein>
<dbReference type="EMBL" id="JAPEIS010000007">
    <property type="protein sequence ID" value="KAJ8064525.1"/>
    <property type="molecule type" value="Genomic_DNA"/>
</dbReference>
<accession>A0A9X0AKR0</accession>